<keyword evidence="2" id="KW-1185">Reference proteome</keyword>
<evidence type="ECO:0000313" key="1">
    <source>
        <dbReference type="EMBL" id="PKT67351.1"/>
    </source>
</evidence>
<dbReference type="EMBL" id="PJOS01000184">
    <property type="protein sequence ID" value="PKT67351.1"/>
    <property type="molecule type" value="Genomic_DNA"/>
</dbReference>
<comment type="caution">
    <text evidence="1">The sequence shown here is derived from an EMBL/GenBank/DDBJ whole genome shotgun (WGS) entry which is preliminary data.</text>
</comment>
<accession>A0A2I0SBM3</accession>
<dbReference type="OrthoDB" id="3537017at2"/>
<dbReference type="AlphaFoldDB" id="A0A2I0SBM3"/>
<sequence length="173" mass="19167">MSLWDVLPDSERQEWSFAPFVSVGPLRFGMSSDEASAALGGVRASVRQHDPHWKIACHTYSETGVKLYFAANECLCGISIDALRGPQVRTDGTALVGRVPSELEQWLFDRAENREPFTELFYMPGAEAGSLTLGLVLCVQRAGDQLVTRPVFLPAAAMNDVYHHLPREAWAIF</sequence>
<gene>
    <name evidence="1" type="ORF">CW362_40925</name>
</gene>
<proteinExistence type="predicted"/>
<evidence type="ECO:0000313" key="2">
    <source>
        <dbReference type="Proteomes" id="UP000236178"/>
    </source>
</evidence>
<name>A0A2I0SBM3_9ACTN</name>
<dbReference type="RefSeq" id="WP_103554669.1">
    <property type="nucleotide sequence ID" value="NZ_JBHJSK010000051.1"/>
</dbReference>
<organism evidence="1 2">
    <name type="scientific">Streptomyces populi</name>
    <dbReference type="NCBI Taxonomy" id="2058924"/>
    <lineage>
        <taxon>Bacteria</taxon>
        <taxon>Bacillati</taxon>
        <taxon>Actinomycetota</taxon>
        <taxon>Actinomycetes</taxon>
        <taxon>Kitasatosporales</taxon>
        <taxon>Streptomycetaceae</taxon>
        <taxon>Streptomyces</taxon>
    </lineage>
</organism>
<reference evidence="1 2" key="1">
    <citation type="submission" date="2017-12" db="EMBL/GenBank/DDBJ databases">
        <title>Streptomyces populusis sp. nov., a novel endophytic actinobacterium isolated from stems of Populus adenopoda Maxim.</title>
        <authorList>
            <person name="Wang Z."/>
        </authorList>
    </citation>
    <scope>NUCLEOTIDE SEQUENCE [LARGE SCALE GENOMIC DNA]</scope>
    <source>
        <strain evidence="1 2">A249</strain>
    </source>
</reference>
<dbReference type="Proteomes" id="UP000236178">
    <property type="component" value="Unassembled WGS sequence"/>
</dbReference>
<protein>
    <submittedName>
        <fullName evidence="1">Uncharacterized protein</fullName>
    </submittedName>
</protein>